<reference evidence="2 3" key="1">
    <citation type="submission" date="2017-07" db="EMBL/GenBank/DDBJ databases">
        <title>Isolation and whole genome analysis of endospore-forming bacteria from heroin.</title>
        <authorList>
            <person name="Kalinowski J."/>
            <person name="Ahrens B."/>
            <person name="Al-Dilaimi A."/>
            <person name="Winkler A."/>
            <person name="Wibberg D."/>
            <person name="Schleenbecker U."/>
            <person name="Ruckert C."/>
            <person name="Wolfel R."/>
            <person name="Grass G."/>
        </authorList>
    </citation>
    <scope>NUCLEOTIDE SEQUENCE [LARGE SCALE GENOMIC DNA]</scope>
    <source>
        <strain evidence="2 3">7539</strain>
    </source>
</reference>
<keyword evidence="1" id="KW-0812">Transmembrane</keyword>
<comment type="caution">
    <text evidence="2">The sequence shown here is derived from an EMBL/GenBank/DDBJ whole genome shotgun (WGS) entry which is preliminary data.</text>
</comment>
<proteinExistence type="predicted"/>
<sequence>MTTKRIKQIKREINNKNAHKKYRRRISTPKGDFNKHVQRPFQEEFKNGNFQNDIYFSMSPLFIIAHVYIKNILLCAWPALLLHGIMFGVHCLLTSVVGDVYTAPAAAFQLLFIAYAICLFFAFRKVNDHMALYNITMLVSKYNINQKFLTMVYRSPNVEENREIAVMDHYRKKFNKYSLFPSKRELALEEQQYQRQKNSKKESVRQFAEMRRQRLSINSKKEEHIAAKEIADWKQARYGGENEYDVMVAKYKYRTVPAIREIIDGVKHRPNYNV</sequence>
<evidence type="ECO:0000313" key="2">
    <source>
        <dbReference type="EMBL" id="PAE87822.1"/>
    </source>
</evidence>
<dbReference type="EMBL" id="NPCC01000028">
    <property type="protein sequence ID" value="PAE87822.1"/>
    <property type="molecule type" value="Genomic_DNA"/>
</dbReference>
<organism evidence="2 3">
    <name type="scientific">Shouchella clausii</name>
    <name type="common">Alkalihalobacillus clausii</name>
    <dbReference type="NCBI Taxonomy" id="79880"/>
    <lineage>
        <taxon>Bacteria</taxon>
        <taxon>Bacillati</taxon>
        <taxon>Bacillota</taxon>
        <taxon>Bacilli</taxon>
        <taxon>Bacillales</taxon>
        <taxon>Bacillaceae</taxon>
        <taxon>Shouchella</taxon>
    </lineage>
</organism>
<dbReference type="RefSeq" id="WP_095326967.1">
    <property type="nucleotide sequence ID" value="NZ_NPCC01000028.1"/>
</dbReference>
<keyword evidence="1" id="KW-1133">Transmembrane helix</keyword>
<evidence type="ECO:0000256" key="1">
    <source>
        <dbReference type="SAM" id="Phobius"/>
    </source>
</evidence>
<feature type="transmembrane region" description="Helical" evidence="1">
    <location>
        <begin position="103"/>
        <end position="123"/>
    </location>
</feature>
<keyword evidence="1" id="KW-0472">Membrane</keyword>
<protein>
    <submittedName>
        <fullName evidence="2">Uncharacterized protein</fullName>
    </submittedName>
</protein>
<evidence type="ECO:0000313" key="3">
    <source>
        <dbReference type="Proteomes" id="UP000216207"/>
    </source>
</evidence>
<name>A0A268NWD7_SHOCL</name>
<dbReference type="AlphaFoldDB" id="A0A268NWD7"/>
<dbReference type="Proteomes" id="UP000216207">
    <property type="component" value="Unassembled WGS sequence"/>
</dbReference>
<accession>A0A268NWD7</accession>
<gene>
    <name evidence="2" type="ORF">CHH72_16455</name>
</gene>